<organism evidence="1 2">
    <name type="scientific">Clunio marinus</name>
    <dbReference type="NCBI Taxonomy" id="568069"/>
    <lineage>
        <taxon>Eukaryota</taxon>
        <taxon>Metazoa</taxon>
        <taxon>Ecdysozoa</taxon>
        <taxon>Arthropoda</taxon>
        <taxon>Hexapoda</taxon>
        <taxon>Insecta</taxon>
        <taxon>Pterygota</taxon>
        <taxon>Neoptera</taxon>
        <taxon>Endopterygota</taxon>
        <taxon>Diptera</taxon>
        <taxon>Nematocera</taxon>
        <taxon>Chironomoidea</taxon>
        <taxon>Chironomidae</taxon>
        <taxon>Clunio</taxon>
    </lineage>
</organism>
<dbReference type="AlphaFoldDB" id="A0A1J1IRD0"/>
<evidence type="ECO:0000313" key="1">
    <source>
        <dbReference type="EMBL" id="CRL02797.1"/>
    </source>
</evidence>
<dbReference type="EMBL" id="CVRI01000058">
    <property type="protein sequence ID" value="CRL02797.1"/>
    <property type="molecule type" value="Genomic_DNA"/>
</dbReference>
<evidence type="ECO:0000313" key="2">
    <source>
        <dbReference type="Proteomes" id="UP000183832"/>
    </source>
</evidence>
<sequence>MCRKRASQPYTKASTCFFHFGMFLFFPNVDVFSTVHKLIKSNINFLCISYSVCVCFDGVSMDRLREFINVIQHAAWRRLLSACRFGVKSLRRTESKEKCCGRRRVGKEKNRTCDKFHVPQVCILMKNAAF</sequence>
<dbReference type="Proteomes" id="UP000183832">
    <property type="component" value="Unassembled WGS sequence"/>
</dbReference>
<accession>A0A1J1IRD0</accession>
<protein>
    <submittedName>
        <fullName evidence="1">CLUMA_CG015938, isoform A</fullName>
    </submittedName>
</protein>
<keyword evidence="2" id="KW-1185">Reference proteome</keyword>
<gene>
    <name evidence="1" type="ORF">CLUMA_CG015938</name>
</gene>
<reference evidence="1 2" key="1">
    <citation type="submission" date="2015-04" db="EMBL/GenBank/DDBJ databases">
        <authorList>
            <person name="Syromyatnikov M.Y."/>
            <person name="Popov V.N."/>
        </authorList>
    </citation>
    <scope>NUCLEOTIDE SEQUENCE [LARGE SCALE GENOMIC DNA]</scope>
</reference>
<proteinExistence type="predicted"/>
<name>A0A1J1IRD0_9DIPT</name>